<evidence type="ECO:0000313" key="4">
    <source>
        <dbReference type="Proteomes" id="UP000239759"/>
    </source>
</evidence>
<proteinExistence type="predicted"/>
<dbReference type="Proteomes" id="UP000239759">
    <property type="component" value="Unassembled WGS sequence"/>
</dbReference>
<evidence type="ECO:0000313" key="3">
    <source>
        <dbReference type="EMBL" id="PPA93807.1"/>
    </source>
</evidence>
<dbReference type="EMBL" id="JAPTNE010000027">
    <property type="protein sequence ID" value="MCZ0808972.1"/>
    <property type="molecule type" value="Genomic_DNA"/>
</dbReference>
<accession>A0AAP3DJ80</accession>
<evidence type="ECO:0000256" key="1">
    <source>
        <dbReference type="SAM" id="SignalP"/>
    </source>
</evidence>
<organism evidence="2 5">
    <name type="scientific">Brevibacillus laterosporus</name>
    <name type="common">Bacillus laterosporus</name>
    <dbReference type="NCBI Taxonomy" id="1465"/>
    <lineage>
        <taxon>Bacteria</taxon>
        <taxon>Bacillati</taxon>
        <taxon>Bacillota</taxon>
        <taxon>Bacilli</taxon>
        <taxon>Bacillales</taxon>
        <taxon>Paenibacillaceae</taxon>
        <taxon>Brevibacillus</taxon>
    </lineage>
</organism>
<sequence length="135" mass="14866">MKMSKNKLIAAVTTLTLGFGFTMGVAPAFADSNQSALQHASISSIEKEEQQPFTGYVISIDDMYMVVANTSTQEEALSYKDNWWELASQNKIIRVPVSTNDDFAVGEKLNVFATAWTWSIPPIALASKIEKIADK</sequence>
<dbReference type="Proteomes" id="UP001077662">
    <property type="component" value="Unassembled WGS sequence"/>
</dbReference>
<evidence type="ECO:0000313" key="2">
    <source>
        <dbReference type="EMBL" id="MCZ0808972.1"/>
    </source>
</evidence>
<dbReference type="RefSeq" id="WP_018673039.1">
    <property type="nucleotide sequence ID" value="NZ_CP032410.1"/>
</dbReference>
<name>A0AAP3DJ80_BRELA</name>
<reference evidence="3 4" key="1">
    <citation type="submission" date="2018-02" db="EMBL/GenBank/DDBJ databases">
        <title>Comparative analysis of genomes of three Brevibacillus laterosporus strains producers of potent antimicrobials isolated from silage.</title>
        <authorList>
            <person name="Kojic M."/>
            <person name="Miljkovic M."/>
            <person name="Studholme D."/>
            <person name="Filipic B."/>
        </authorList>
    </citation>
    <scope>NUCLEOTIDE SEQUENCE [LARGE SCALE GENOMIC DNA]</scope>
    <source>
        <strain evidence="3 4">BGSP11</strain>
    </source>
</reference>
<dbReference type="GeneID" id="61081049"/>
<feature type="chain" id="PRO_5042796872" evidence="1">
    <location>
        <begin position="31"/>
        <end position="135"/>
    </location>
</feature>
<evidence type="ECO:0000313" key="5">
    <source>
        <dbReference type="Proteomes" id="UP001077662"/>
    </source>
</evidence>
<gene>
    <name evidence="3" type="ORF">C4A77_15970</name>
    <name evidence="2" type="ORF">O0554_18965</name>
</gene>
<comment type="caution">
    <text evidence="2">The sequence shown here is derived from an EMBL/GenBank/DDBJ whole genome shotgun (WGS) entry which is preliminary data.</text>
</comment>
<dbReference type="EMBL" id="PRKQ01000020">
    <property type="protein sequence ID" value="PPA93807.1"/>
    <property type="molecule type" value="Genomic_DNA"/>
</dbReference>
<dbReference type="AlphaFoldDB" id="A0AAP3DJ80"/>
<protein>
    <submittedName>
        <fullName evidence="2">DUF3221 domain-containing protein</fullName>
    </submittedName>
</protein>
<feature type="signal peptide" evidence="1">
    <location>
        <begin position="1"/>
        <end position="30"/>
    </location>
</feature>
<reference evidence="2" key="2">
    <citation type="submission" date="2022-09" db="EMBL/GenBank/DDBJ databases">
        <title>Genome analysis and characterization of larvicidal activity of Brevibacillus strains.</title>
        <authorList>
            <person name="Patrusheva E.V."/>
            <person name="Izotova A.O."/>
            <person name="Toshchakov S.V."/>
            <person name="Sineoky S.P."/>
        </authorList>
    </citation>
    <scope>NUCLEOTIDE SEQUENCE</scope>
    <source>
        <strain evidence="2">VKPM_B-13247</strain>
    </source>
</reference>
<keyword evidence="1" id="KW-0732">Signal</keyword>